<dbReference type="AlphaFoldDB" id="A0A7G7CRS6"/>
<evidence type="ECO:0000313" key="1">
    <source>
        <dbReference type="EMBL" id="QNE90292.1"/>
    </source>
</evidence>
<gene>
    <name evidence="1" type="ORF">H0194_04765</name>
</gene>
<keyword evidence="2" id="KW-1185">Reference proteome</keyword>
<organism evidence="1 2">
    <name type="scientific">Corynebacterium incognita</name>
    <dbReference type="NCBI Taxonomy" id="2754725"/>
    <lineage>
        <taxon>Bacteria</taxon>
        <taxon>Bacillati</taxon>
        <taxon>Actinomycetota</taxon>
        <taxon>Actinomycetes</taxon>
        <taxon>Mycobacteriales</taxon>
        <taxon>Corynebacteriaceae</taxon>
        <taxon>Corynebacterium</taxon>
    </lineage>
</organism>
<evidence type="ECO:0000313" key="2">
    <source>
        <dbReference type="Proteomes" id="UP000515743"/>
    </source>
</evidence>
<name>A0A7G7CRS6_9CORY</name>
<sequence length="271" mass="30959">MNTTCKRARCTNKARRRGYCAKHAKLTQPAPTTREECQQVINHLLAQGWTEQGLSKAAGLQPDTIRLFTSGTNKTLRRNTLTRLQNLNKHPKFVPSWPITRRLQALVSIGIPVKEIATNIEVGDSQIREWLRGEFPRISRLHAQNIRDYYQANQMRPVTEPAPKYRSKGWAPPLAWDDIDNPDCTPTEYHQEPKRLPRERKNTALLQQRARTIAQTYGLKAGAELLKLPTGRLRAIKCGDVKWLSENEASRITHHYKRLPAHNPNQTGQAA</sequence>
<dbReference type="Proteomes" id="UP000515743">
    <property type="component" value="Chromosome"/>
</dbReference>
<dbReference type="KEGG" id="cik:H0194_04765"/>
<proteinExistence type="predicted"/>
<reference evidence="1 2" key="1">
    <citation type="submission" date="2020-07" db="EMBL/GenBank/DDBJ databases">
        <title>Complete genome and description of Corynebacterium incognita strain Marseille-Q3630 sp. nov.</title>
        <authorList>
            <person name="Boxberger M."/>
        </authorList>
    </citation>
    <scope>NUCLEOTIDE SEQUENCE [LARGE SCALE GENOMIC DNA]</scope>
    <source>
        <strain evidence="1 2">Marseille-Q3630</strain>
    </source>
</reference>
<accession>A0A7G7CRS6</accession>
<dbReference type="RefSeq" id="WP_185176665.1">
    <property type="nucleotide sequence ID" value="NZ_CP059404.1"/>
</dbReference>
<protein>
    <submittedName>
        <fullName evidence="1">Uncharacterized protein</fullName>
    </submittedName>
</protein>
<dbReference type="EMBL" id="CP059404">
    <property type="protein sequence ID" value="QNE90292.1"/>
    <property type="molecule type" value="Genomic_DNA"/>
</dbReference>